<evidence type="ECO:0000259" key="2">
    <source>
        <dbReference type="PROSITE" id="PS51886"/>
    </source>
</evidence>
<dbReference type="InterPro" id="IPR006571">
    <property type="entry name" value="TLDc_dom"/>
</dbReference>
<feature type="domain" description="BTB" evidence="1">
    <location>
        <begin position="69"/>
        <end position="141"/>
    </location>
</feature>
<dbReference type="CDD" id="cd18186">
    <property type="entry name" value="BTB_POZ_ZBTB_KLHL-like"/>
    <property type="match status" value="1"/>
</dbReference>
<accession>A0A9N9A150</accession>
<reference evidence="3" key="1">
    <citation type="submission" date="2021-06" db="EMBL/GenBank/DDBJ databases">
        <authorList>
            <person name="Kallberg Y."/>
            <person name="Tangrot J."/>
            <person name="Rosling A."/>
        </authorList>
    </citation>
    <scope>NUCLEOTIDE SEQUENCE</scope>
    <source>
        <strain evidence="3">CL551</strain>
    </source>
</reference>
<gene>
    <name evidence="3" type="ORF">AMORRO_LOCUS3889</name>
</gene>
<comment type="caution">
    <text evidence="3">The sequence shown here is derived from an EMBL/GenBank/DDBJ whole genome shotgun (WGS) entry which is preliminary data.</text>
</comment>
<dbReference type="OrthoDB" id="25620at2759"/>
<dbReference type="SUPFAM" id="SSF54695">
    <property type="entry name" value="POZ domain"/>
    <property type="match status" value="1"/>
</dbReference>
<dbReference type="InterPro" id="IPR011333">
    <property type="entry name" value="SKP1/BTB/POZ_sf"/>
</dbReference>
<organism evidence="3 4">
    <name type="scientific">Acaulospora morrowiae</name>
    <dbReference type="NCBI Taxonomy" id="94023"/>
    <lineage>
        <taxon>Eukaryota</taxon>
        <taxon>Fungi</taxon>
        <taxon>Fungi incertae sedis</taxon>
        <taxon>Mucoromycota</taxon>
        <taxon>Glomeromycotina</taxon>
        <taxon>Glomeromycetes</taxon>
        <taxon>Diversisporales</taxon>
        <taxon>Acaulosporaceae</taxon>
        <taxon>Acaulospora</taxon>
    </lineage>
</organism>
<dbReference type="Gene3D" id="3.30.710.10">
    <property type="entry name" value="Potassium Channel Kv1.1, Chain A"/>
    <property type="match status" value="1"/>
</dbReference>
<dbReference type="PROSITE" id="PS50097">
    <property type="entry name" value="BTB"/>
    <property type="match status" value="1"/>
</dbReference>
<sequence length="381" mass="44670">MDFEFDKFDEKFMNMLESKEDHSRILACYNILSQEFRRLLRVRENGRVVLFYENLSQDLSKLHKSKNECNTIIEVGKGTSKKTYTIHSSILCFRCPHLYNELTINNNNTDNTRVIRKPKFSSNVFDYIIRYIYTGVLELREELSVLFELFATANELGIMELTTYLESYFIKNHSPWLRSNFTRVHREVFQYQNLNSLQEYCNKTIASSPEDDPHKYLSDSDFRLNLVLRGSQDGFSVADFWRLCEGKEDIVMVAKVKGTKEIIGGYNPIGWERKQHEKYIETSDSFIFSFSDKKGTTLSRVKNDSKAIYIDKKGSSVYGPCFGTYDLILHDNPKNNAKSYCRKSDYEIPIRENRANFSIEEYEVYELIRKQISGSLNVKLQ</sequence>
<dbReference type="SMART" id="SM00225">
    <property type="entry name" value="BTB"/>
    <property type="match status" value="1"/>
</dbReference>
<dbReference type="Pfam" id="PF07534">
    <property type="entry name" value="TLD"/>
    <property type="match status" value="1"/>
</dbReference>
<dbReference type="SMART" id="SM00584">
    <property type="entry name" value="TLDc"/>
    <property type="match status" value="1"/>
</dbReference>
<dbReference type="PROSITE" id="PS51886">
    <property type="entry name" value="TLDC"/>
    <property type="match status" value="1"/>
</dbReference>
<dbReference type="EMBL" id="CAJVPV010001976">
    <property type="protein sequence ID" value="CAG8514398.1"/>
    <property type="molecule type" value="Genomic_DNA"/>
</dbReference>
<evidence type="ECO:0000313" key="4">
    <source>
        <dbReference type="Proteomes" id="UP000789342"/>
    </source>
</evidence>
<feature type="domain" description="TLDc" evidence="2">
    <location>
        <begin position="199"/>
        <end position="368"/>
    </location>
</feature>
<keyword evidence="4" id="KW-1185">Reference proteome</keyword>
<dbReference type="InterPro" id="IPR000210">
    <property type="entry name" value="BTB/POZ_dom"/>
</dbReference>
<evidence type="ECO:0000259" key="1">
    <source>
        <dbReference type="PROSITE" id="PS50097"/>
    </source>
</evidence>
<evidence type="ECO:0000313" key="3">
    <source>
        <dbReference type="EMBL" id="CAG8514398.1"/>
    </source>
</evidence>
<protein>
    <submittedName>
        <fullName evidence="3">15532_t:CDS:1</fullName>
    </submittedName>
</protein>
<name>A0A9N9A150_9GLOM</name>
<proteinExistence type="predicted"/>
<dbReference type="Pfam" id="PF00651">
    <property type="entry name" value="BTB"/>
    <property type="match status" value="1"/>
</dbReference>
<dbReference type="Proteomes" id="UP000789342">
    <property type="component" value="Unassembled WGS sequence"/>
</dbReference>
<dbReference type="AlphaFoldDB" id="A0A9N9A150"/>